<organism evidence="3 4">
    <name type="scientific">Blyttiomyces helicus</name>
    <dbReference type="NCBI Taxonomy" id="388810"/>
    <lineage>
        <taxon>Eukaryota</taxon>
        <taxon>Fungi</taxon>
        <taxon>Fungi incertae sedis</taxon>
        <taxon>Chytridiomycota</taxon>
        <taxon>Chytridiomycota incertae sedis</taxon>
        <taxon>Chytridiomycetes</taxon>
        <taxon>Chytridiomycetes incertae sedis</taxon>
        <taxon>Blyttiomyces</taxon>
    </lineage>
</organism>
<dbReference type="GO" id="GO:0003723">
    <property type="term" value="F:RNA binding"/>
    <property type="evidence" value="ECO:0007669"/>
    <property type="project" value="UniProtKB-UniRule"/>
</dbReference>
<keyword evidence="1" id="KW-0507">mRNA processing</keyword>
<keyword evidence="1" id="KW-0694">RNA-binding</keyword>
<accession>A0A4P9WBT2</accession>
<dbReference type="AlphaFoldDB" id="A0A4P9WBT2"/>
<proteinExistence type="inferred from homology"/>
<dbReference type="GO" id="GO:0005743">
    <property type="term" value="C:mitochondrial inner membrane"/>
    <property type="evidence" value="ECO:0007669"/>
    <property type="project" value="UniProtKB-SubCell"/>
</dbReference>
<protein>
    <recommendedName>
        <fullName evidence="1">Mitochondrial escape protein 2</fullName>
    </recommendedName>
</protein>
<feature type="region of interest" description="Disordered" evidence="2">
    <location>
        <begin position="21"/>
        <end position="42"/>
    </location>
</feature>
<comment type="subcellular location">
    <subcellularLocation>
        <location evidence="1">Mitochondrion inner membrane</location>
        <topology evidence="1">Single-pass membrane protein</topology>
    </subcellularLocation>
</comment>
<sequence length="164" mass="17955">MSRLLTARLALRLRHPSMPFRPLTPQLLPNPRKTTTTATPSPPPTAGILWFENLFPIKANCFDPRVAFSKRGDTSTIVSNLLPPSLDSAALKITKLEPSWKEGGMLVHFEGTEELGAAGVLAGVRKHLQEEGFVSWANLRPVKAHLVKGDPWVDDMVGLLPSTT</sequence>
<evidence type="ECO:0000256" key="1">
    <source>
        <dbReference type="RuleBase" id="RU367108"/>
    </source>
</evidence>
<evidence type="ECO:0000313" key="4">
    <source>
        <dbReference type="Proteomes" id="UP000269721"/>
    </source>
</evidence>
<keyword evidence="1" id="KW-0472">Membrane</keyword>
<dbReference type="InterPro" id="IPR039627">
    <property type="entry name" value="Yme2_C"/>
</dbReference>
<feature type="non-terminal residue" evidence="3">
    <location>
        <position position="164"/>
    </location>
</feature>
<comment type="similarity">
    <text evidence="1">Belongs to the YME2 family.</text>
</comment>
<feature type="compositionally biased region" description="Low complexity" evidence="2">
    <location>
        <begin position="29"/>
        <end position="39"/>
    </location>
</feature>
<gene>
    <name evidence="3" type="ORF">BDK51DRAFT_34542</name>
</gene>
<name>A0A4P9WBT2_9FUNG</name>
<evidence type="ECO:0000313" key="3">
    <source>
        <dbReference type="EMBL" id="RKO88390.1"/>
    </source>
</evidence>
<reference evidence="4" key="1">
    <citation type="journal article" date="2018" name="Nat. Microbiol.">
        <title>Leveraging single-cell genomics to expand the fungal tree of life.</title>
        <authorList>
            <person name="Ahrendt S.R."/>
            <person name="Quandt C.A."/>
            <person name="Ciobanu D."/>
            <person name="Clum A."/>
            <person name="Salamov A."/>
            <person name="Andreopoulos B."/>
            <person name="Cheng J.F."/>
            <person name="Woyke T."/>
            <person name="Pelin A."/>
            <person name="Henrissat B."/>
            <person name="Reynolds N.K."/>
            <person name="Benny G.L."/>
            <person name="Smith M.E."/>
            <person name="James T.Y."/>
            <person name="Grigoriev I.V."/>
        </authorList>
    </citation>
    <scope>NUCLEOTIDE SEQUENCE [LARGE SCALE GENOMIC DNA]</scope>
</reference>
<evidence type="ECO:0000256" key="2">
    <source>
        <dbReference type="SAM" id="MobiDB-lite"/>
    </source>
</evidence>
<comment type="function">
    <text evidence="1">Plays a role in maintaining the mitochondrial genome and in controlling the mtDNA escape. Involved in the regulation of mtDNA nucleotide structure and number. May have a dispensable role in early maturation of pre-rRNA.</text>
</comment>
<dbReference type="PANTHER" id="PTHR32198">
    <property type="entry name" value="MITOCHONDRIAL ESCAPE PROTEIN 2"/>
    <property type="match status" value="1"/>
</dbReference>
<dbReference type="EMBL" id="KZ996750">
    <property type="protein sequence ID" value="RKO88390.1"/>
    <property type="molecule type" value="Genomic_DNA"/>
</dbReference>
<keyword evidence="1" id="KW-0496">Mitochondrion</keyword>
<dbReference type="PANTHER" id="PTHR32198:SF3">
    <property type="entry name" value="MITOCHONDRIAL ESCAPE PROTEIN 2 C-TERMINAL DOMAIN-CONTAINING PROTEIN"/>
    <property type="match status" value="1"/>
</dbReference>
<dbReference type="Proteomes" id="UP000269721">
    <property type="component" value="Unassembled WGS sequence"/>
</dbReference>
<keyword evidence="4" id="KW-1185">Reference proteome</keyword>
<dbReference type="OrthoDB" id="2157571at2759"/>
<dbReference type="GO" id="GO:0006397">
    <property type="term" value="P:mRNA processing"/>
    <property type="evidence" value="ECO:0007669"/>
    <property type="project" value="UniProtKB-UniRule"/>
</dbReference>
<keyword evidence="1" id="KW-0999">Mitochondrion inner membrane</keyword>